<protein>
    <submittedName>
        <fullName evidence="2">Uncharacterized protein</fullName>
    </submittedName>
</protein>
<evidence type="ECO:0000313" key="3">
    <source>
        <dbReference type="Proteomes" id="UP000001058"/>
    </source>
</evidence>
<evidence type="ECO:0000256" key="1">
    <source>
        <dbReference type="SAM" id="MobiDB-lite"/>
    </source>
</evidence>
<dbReference type="KEGG" id="vcn:VOLCADRAFT_87614"/>
<gene>
    <name evidence="2" type="ORF">VOLCADRAFT_87614</name>
</gene>
<dbReference type="InParanoid" id="D8TLS8"/>
<organism evidence="3">
    <name type="scientific">Volvox carteri f. nagariensis</name>
    <dbReference type="NCBI Taxonomy" id="3068"/>
    <lineage>
        <taxon>Eukaryota</taxon>
        <taxon>Viridiplantae</taxon>
        <taxon>Chlorophyta</taxon>
        <taxon>core chlorophytes</taxon>
        <taxon>Chlorophyceae</taxon>
        <taxon>CS clade</taxon>
        <taxon>Chlamydomonadales</taxon>
        <taxon>Volvocaceae</taxon>
        <taxon>Volvox</taxon>
    </lineage>
</organism>
<feature type="compositionally biased region" description="Basic and acidic residues" evidence="1">
    <location>
        <begin position="112"/>
        <end position="127"/>
    </location>
</feature>
<dbReference type="GeneID" id="9620433"/>
<dbReference type="AlphaFoldDB" id="D8TLS8"/>
<feature type="compositionally biased region" description="Polar residues" evidence="1">
    <location>
        <begin position="46"/>
        <end position="61"/>
    </location>
</feature>
<feature type="compositionally biased region" description="Basic and acidic residues" evidence="1">
    <location>
        <begin position="26"/>
        <end position="35"/>
    </location>
</feature>
<keyword evidence="3" id="KW-1185">Reference proteome</keyword>
<accession>D8TLS8</accession>
<dbReference type="Proteomes" id="UP000001058">
    <property type="component" value="Unassembled WGS sequence"/>
</dbReference>
<name>D8TLS8_VOLCA</name>
<dbReference type="RefSeq" id="XP_002947335.1">
    <property type="nucleotide sequence ID" value="XM_002947289.1"/>
</dbReference>
<dbReference type="EMBL" id="GL378327">
    <property type="protein sequence ID" value="EFJ51383.1"/>
    <property type="molecule type" value="Genomic_DNA"/>
</dbReference>
<evidence type="ECO:0000313" key="2">
    <source>
        <dbReference type="EMBL" id="EFJ51383.1"/>
    </source>
</evidence>
<sequence>MTKVECPGPGFKGLKWKWIQDHAKEQQEREKERLAVDQVPLPGQVVRSNCQEQQSATDNSSEPPPISEPCATHKTSGGQPRPPCSGAKAGPENASVGAPEPLAPLSGGQFHPSEERVRVKEEQVTGE</sequence>
<reference evidence="2 3" key="1">
    <citation type="journal article" date="2010" name="Science">
        <title>Genomic analysis of organismal complexity in the multicellular green alga Volvox carteri.</title>
        <authorList>
            <person name="Prochnik S.E."/>
            <person name="Umen J."/>
            <person name="Nedelcu A.M."/>
            <person name="Hallmann A."/>
            <person name="Miller S.M."/>
            <person name="Nishii I."/>
            <person name="Ferris P."/>
            <person name="Kuo A."/>
            <person name="Mitros T."/>
            <person name="Fritz-Laylin L.K."/>
            <person name="Hellsten U."/>
            <person name="Chapman J."/>
            <person name="Simakov O."/>
            <person name="Rensing S.A."/>
            <person name="Terry A."/>
            <person name="Pangilinan J."/>
            <person name="Kapitonov V."/>
            <person name="Jurka J."/>
            <person name="Salamov A."/>
            <person name="Shapiro H."/>
            <person name="Schmutz J."/>
            <person name="Grimwood J."/>
            <person name="Lindquist E."/>
            <person name="Lucas S."/>
            <person name="Grigoriev I.V."/>
            <person name="Schmitt R."/>
            <person name="Kirk D."/>
            <person name="Rokhsar D.S."/>
        </authorList>
    </citation>
    <scope>NUCLEOTIDE SEQUENCE [LARGE SCALE GENOMIC DNA]</scope>
    <source>
        <strain evidence="3">f. Nagariensis / Eve</strain>
    </source>
</reference>
<feature type="region of interest" description="Disordered" evidence="1">
    <location>
        <begin position="26"/>
        <end position="127"/>
    </location>
</feature>
<proteinExistence type="predicted"/>